<evidence type="ECO:0000256" key="1">
    <source>
        <dbReference type="SAM" id="MobiDB-lite"/>
    </source>
</evidence>
<organism evidence="2 3">
    <name type="scientific">Anabarilius grahami</name>
    <name type="common">Kanglang fish</name>
    <name type="synonym">Barilius grahami</name>
    <dbReference type="NCBI Taxonomy" id="495550"/>
    <lineage>
        <taxon>Eukaryota</taxon>
        <taxon>Metazoa</taxon>
        <taxon>Chordata</taxon>
        <taxon>Craniata</taxon>
        <taxon>Vertebrata</taxon>
        <taxon>Euteleostomi</taxon>
        <taxon>Actinopterygii</taxon>
        <taxon>Neopterygii</taxon>
        <taxon>Teleostei</taxon>
        <taxon>Ostariophysi</taxon>
        <taxon>Cypriniformes</taxon>
        <taxon>Xenocyprididae</taxon>
        <taxon>Xenocypridinae</taxon>
        <taxon>Xenocypridinae incertae sedis</taxon>
        <taxon>Anabarilius</taxon>
    </lineage>
</organism>
<evidence type="ECO:0000313" key="2">
    <source>
        <dbReference type="EMBL" id="ROL43154.1"/>
    </source>
</evidence>
<feature type="region of interest" description="Disordered" evidence="1">
    <location>
        <begin position="31"/>
        <end position="50"/>
    </location>
</feature>
<protein>
    <submittedName>
        <fullName evidence="2">Uncharacterized protein</fullName>
    </submittedName>
</protein>
<keyword evidence="3" id="KW-1185">Reference proteome</keyword>
<reference evidence="2 3" key="1">
    <citation type="submission" date="2018-10" db="EMBL/GenBank/DDBJ databases">
        <title>Genome assembly for a Yunnan-Guizhou Plateau 3E fish, Anabarilius grahami (Regan), and its evolutionary and genetic applications.</title>
        <authorList>
            <person name="Jiang W."/>
        </authorList>
    </citation>
    <scope>NUCLEOTIDE SEQUENCE [LARGE SCALE GENOMIC DNA]</scope>
    <source>
        <strain evidence="2">AG-KIZ</strain>
        <tissue evidence="2">Muscle</tissue>
    </source>
</reference>
<evidence type="ECO:0000313" key="3">
    <source>
        <dbReference type="Proteomes" id="UP000281406"/>
    </source>
</evidence>
<name>A0A3N0YAP4_ANAGA</name>
<accession>A0A3N0YAP4</accession>
<dbReference type="Proteomes" id="UP000281406">
    <property type="component" value="Unassembled WGS sequence"/>
</dbReference>
<dbReference type="AlphaFoldDB" id="A0A3N0YAP4"/>
<sequence>MASTEECFEEDCIQSALSSFHTSLKTLNNTQTFTVGPREREEEEGEDEECLFEQLQSQDIAARLGKYFRSPTSPVELKNDELSPIS</sequence>
<feature type="compositionally biased region" description="Acidic residues" evidence="1">
    <location>
        <begin position="41"/>
        <end position="50"/>
    </location>
</feature>
<proteinExistence type="predicted"/>
<dbReference type="EMBL" id="RJVU01048457">
    <property type="protein sequence ID" value="ROL43154.1"/>
    <property type="molecule type" value="Genomic_DNA"/>
</dbReference>
<gene>
    <name evidence="2" type="ORF">DPX16_18557</name>
</gene>
<comment type="caution">
    <text evidence="2">The sequence shown here is derived from an EMBL/GenBank/DDBJ whole genome shotgun (WGS) entry which is preliminary data.</text>
</comment>